<feature type="transmembrane region" description="Helical" evidence="1">
    <location>
        <begin position="78"/>
        <end position="99"/>
    </location>
</feature>
<protein>
    <submittedName>
        <fullName evidence="2">Uncharacterized protein</fullName>
    </submittedName>
</protein>
<dbReference type="GeneTree" id="ENSGT01110000267866"/>
<name>A0A3Q2NPS3_FUNHE</name>
<keyword evidence="1" id="KW-0812">Transmembrane</keyword>
<keyword evidence="3" id="KW-1185">Reference proteome</keyword>
<dbReference type="Ensembl" id="ENSFHET00000014563.1">
    <property type="protein sequence ID" value="ENSFHEP00000001024.1"/>
    <property type="gene ID" value="ENSFHEG00000001767.1"/>
</dbReference>
<proteinExistence type="predicted"/>
<keyword evidence="1" id="KW-1133">Transmembrane helix</keyword>
<sequence>AMYEYAFYIQFQTPVEHTQVLVCGLDVVHVLHSFFQAGKDNLPVSCNFGVSKAAKVPLSPGVDNQTPEATIQGLKCSVILFCFGLYVHINMFLLDLSFFNVIQILFLHQIQIPLCIIELIMKLLLKCLIYRFFVLKQFVI</sequence>
<keyword evidence="1" id="KW-0472">Membrane</keyword>
<dbReference type="Proteomes" id="UP000265000">
    <property type="component" value="Unplaced"/>
</dbReference>
<evidence type="ECO:0000313" key="3">
    <source>
        <dbReference type="Proteomes" id="UP000265000"/>
    </source>
</evidence>
<accession>A0A3Q2NPS3</accession>
<dbReference type="AlphaFoldDB" id="A0A3Q2NPS3"/>
<feature type="transmembrane region" description="Helical" evidence="1">
    <location>
        <begin position="105"/>
        <end position="125"/>
    </location>
</feature>
<reference evidence="2" key="2">
    <citation type="submission" date="2025-09" db="UniProtKB">
        <authorList>
            <consortium name="Ensembl"/>
        </authorList>
    </citation>
    <scope>IDENTIFICATION</scope>
</reference>
<reference evidence="2" key="1">
    <citation type="submission" date="2025-08" db="UniProtKB">
        <authorList>
            <consortium name="Ensembl"/>
        </authorList>
    </citation>
    <scope>IDENTIFICATION</scope>
</reference>
<evidence type="ECO:0000256" key="1">
    <source>
        <dbReference type="SAM" id="Phobius"/>
    </source>
</evidence>
<organism evidence="2 3">
    <name type="scientific">Fundulus heteroclitus</name>
    <name type="common">Killifish</name>
    <name type="synonym">Mummichog</name>
    <dbReference type="NCBI Taxonomy" id="8078"/>
    <lineage>
        <taxon>Eukaryota</taxon>
        <taxon>Metazoa</taxon>
        <taxon>Chordata</taxon>
        <taxon>Craniata</taxon>
        <taxon>Vertebrata</taxon>
        <taxon>Euteleostomi</taxon>
        <taxon>Actinopterygii</taxon>
        <taxon>Neopterygii</taxon>
        <taxon>Teleostei</taxon>
        <taxon>Neoteleostei</taxon>
        <taxon>Acanthomorphata</taxon>
        <taxon>Ovalentaria</taxon>
        <taxon>Atherinomorphae</taxon>
        <taxon>Cyprinodontiformes</taxon>
        <taxon>Fundulidae</taxon>
        <taxon>Fundulus</taxon>
    </lineage>
</organism>
<evidence type="ECO:0000313" key="2">
    <source>
        <dbReference type="Ensembl" id="ENSFHEP00000001024.1"/>
    </source>
</evidence>